<dbReference type="Proteomes" id="UP000585638">
    <property type="component" value="Unassembled WGS sequence"/>
</dbReference>
<evidence type="ECO:0000313" key="2">
    <source>
        <dbReference type="Proteomes" id="UP000585638"/>
    </source>
</evidence>
<accession>A0A7W9KQ59</accession>
<evidence type="ECO:0008006" key="3">
    <source>
        <dbReference type="Google" id="ProtNLM"/>
    </source>
</evidence>
<dbReference type="RefSeq" id="WP_184868232.1">
    <property type="nucleotide sequence ID" value="NZ_BAAAWY010000016.1"/>
</dbReference>
<sequence length="249" mass="26047">MSSDRADRVIAAINDLARAEGAPVAIRHVCLACANALHASGVALYVIGDLGLGEPVHAIHPVGGQVAELQVTLGDGPAMQALADPYPVAAPDLSSSQAQTDWPVFAAQAWALGVRAVFAYPLAMGAITVGALEIHRAVAGGLSAAERVDALLFADVAMRLILDRVQDIPTVGEHELFASEFAVPWGGIHRATGMVSVQLHSDLVTAFLRLRAHAFSTDRPLSTVADDVIEGRLRFTPDPTDETGPATDP</sequence>
<reference evidence="1 2" key="1">
    <citation type="submission" date="2020-08" db="EMBL/GenBank/DDBJ databases">
        <title>Sequencing the genomes of 1000 actinobacteria strains.</title>
        <authorList>
            <person name="Klenk H.-P."/>
        </authorList>
    </citation>
    <scope>NUCLEOTIDE SEQUENCE [LARGE SCALE GENOMIC DNA]</scope>
    <source>
        <strain evidence="1 2">DSM 43851</strain>
    </source>
</reference>
<dbReference type="Gene3D" id="3.30.450.40">
    <property type="match status" value="1"/>
</dbReference>
<dbReference type="EMBL" id="JACHIR010000001">
    <property type="protein sequence ID" value="MBB5896607.1"/>
    <property type="molecule type" value="Genomic_DNA"/>
</dbReference>
<proteinExistence type="predicted"/>
<dbReference type="AlphaFoldDB" id="A0A7W9KQ59"/>
<dbReference type="SUPFAM" id="SSF55781">
    <property type="entry name" value="GAF domain-like"/>
    <property type="match status" value="1"/>
</dbReference>
<comment type="caution">
    <text evidence="1">The sequence shown here is derived from an EMBL/GenBank/DDBJ whole genome shotgun (WGS) entry which is preliminary data.</text>
</comment>
<name>A0A7W9KQ59_9PSEU</name>
<evidence type="ECO:0000313" key="1">
    <source>
        <dbReference type="EMBL" id="MBB5896607.1"/>
    </source>
</evidence>
<protein>
    <recommendedName>
        <fullName evidence="3">ANTAR domain-containing protein</fullName>
    </recommendedName>
</protein>
<organism evidence="1 2">
    <name type="scientific">Kutzneria kofuensis</name>
    <dbReference type="NCBI Taxonomy" id="103725"/>
    <lineage>
        <taxon>Bacteria</taxon>
        <taxon>Bacillati</taxon>
        <taxon>Actinomycetota</taxon>
        <taxon>Actinomycetes</taxon>
        <taxon>Pseudonocardiales</taxon>
        <taxon>Pseudonocardiaceae</taxon>
        <taxon>Kutzneria</taxon>
    </lineage>
</organism>
<keyword evidence="2" id="KW-1185">Reference proteome</keyword>
<gene>
    <name evidence="1" type="ORF">BJ998_007803</name>
</gene>
<dbReference type="InterPro" id="IPR029016">
    <property type="entry name" value="GAF-like_dom_sf"/>
</dbReference>